<evidence type="ECO:0000256" key="1">
    <source>
        <dbReference type="SAM" id="Coils"/>
    </source>
</evidence>
<keyword evidence="3" id="KW-1133">Transmembrane helix</keyword>
<feature type="domain" description="IcmF-related" evidence="5">
    <location>
        <begin position="490"/>
        <end position="839"/>
    </location>
</feature>
<dbReference type="InterPro" id="IPR048677">
    <property type="entry name" value="TssM1_hel"/>
</dbReference>
<dbReference type="KEGG" id="aon:DEH84_04695"/>
<dbReference type="InterPro" id="IPR010623">
    <property type="entry name" value="IcmF_C"/>
</dbReference>
<dbReference type="OrthoDB" id="9758229at2"/>
<proteinExistence type="predicted"/>
<dbReference type="EMBL" id="CP029210">
    <property type="protein sequence ID" value="AWI52794.1"/>
    <property type="molecule type" value="Genomic_DNA"/>
</dbReference>
<feature type="transmembrane region" description="Helical" evidence="3">
    <location>
        <begin position="438"/>
        <end position="460"/>
    </location>
</feature>
<dbReference type="InterPro" id="IPR053156">
    <property type="entry name" value="T6SS_TssM-like"/>
</dbReference>
<evidence type="ECO:0000313" key="9">
    <source>
        <dbReference type="Proteomes" id="UP000244892"/>
    </source>
</evidence>
<evidence type="ECO:0000313" key="8">
    <source>
        <dbReference type="EMBL" id="AWI52794.1"/>
    </source>
</evidence>
<keyword evidence="3" id="KW-0812">Transmembrane</keyword>
<dbReference type="PANTHER" id="PTHR36153">
    <property type="entry name" value="INNER MEMBRANE PROTEIN-RELATED"/>
    <property type="match status" value="1"/>
</dbReference>
<dbReference type="InterPro" id="IPR017731">
    <property type="entry name" value="TssM1-like"/>
</dbReference>
<evidence type="ECO:0000256" key="2">
    <source>
        <dbReference type="SAM" id="MobiDB-lite"/>
    </source>
</evidence>
<dbReference type="SUPFAM" id="SSF52540">
    <property type="entry name" value="P-loop containing nucleoside triphosphate hydrolases"/>
    <property type="match status" value="1"/>
</dbReference>
<keyword evidence="1" id="KW-0175">Coiled coil</keyword>
<keyword evidence="9" id="KW-1185">Reference proteome</keyword>
<gene>
    <name evidence="8" type="primary">icmF</name>
    <name evidence="8" type="ORF">DEH84_04695</name>
</gene>
<keyword evidence="3" id="KW-0472">Membrane</keyword>
<feature type="transmembrane region" description="Helical" evidence="3">
    <location>
        <begin position="36"/>
        <end position="57"/>
    </location>
</feature>
<sequence length="1296" mass="141535">MQRIWTFLLNPRVLSAIGVAALVGLLLLGADAMRVGLVWSAVVLGLLALAWLTVWGVRRWRARQAAQALEQAMGAEADQAVRQARPDQQDEVAAVRERMAEAVRLIKSSRLGETSGSAALYELPWYAVIGNPAAGKSSAVVKSGLKFPFADNTEQVIQGIGGTRHCDWYFTTEGILLDTAGRYSVHEEDRSEWLGFLSLLKKHRPMAPLNGVIIAVSVAELAGQKPEFAIDLAIKLRQRVQELTERLEVFAPVYVVFTKADLIAGFVEFFEDRDRAERDKVWGATLAYDTGTRGDAVALFDRHFDELYEGLKAASVARMSLHRGEQLPPGVLTFPLEFAALKPALRTFINTLFEENPYQFRPIFRGFYFTSAVQEGQSTSRASERVAAQFGLQLQPGTSAAVYSQSGFFLKELFSRVIFADRQLVQQYTSRRKLRLRYATFFGGVALLGVLLGGWTWSWMGNRQLVAHVQADMAKAQRVQERRTDLASRLEALEILQDRLEQMQRYRGTRPWSIGLGLYQGDAIERRLKEEYFSGLQAVMLKPSADAMAAYLSEVNANAASLKPLQRVNEPGVIPVAATPAAPDAASPYARASSTDVSEAYNALKAYLMLGDRSRLEPGHMSDQLTRFWRGWLDANRGAMPREQLVARAERLMSFAIVQMADPAFPQQELNLTLLDQTRDNLRRVIKGMPARERVYAEIKARAAIRYAPVTVARFVGEGDRAIVAGSHAVSGAFTREAWEGLVRDAIKDAAHGELQSTDWVLKTAASDDLTLEGSPEQVQKALTQLYKTEYVREWQKFMQGINVQDFGGFEQAVLHMNRLGDPTNSPVGTLFRTLHEQTAWDNPTVANEQLAKARAGFIDWFKQTVLGMSRTPVQVNVNVQAGQAGEIPMGPVGREFGAVARIMMARDGGTPMMQQYLASLSKLRSRFNQMKTQGDPGPLARQLMQQTLDGQGELAEALKLVDEQMLTGMADSQRAALRPLLVRPLMQAFAVLVRPAEAELNRVWMAQVYEPYQRTLASKYPFDRSAQMEASPAEVAKVFGAEGAVAKFVEQSLGTLVHKRGDQLTPRTWAELGVRLRPEFTAGLAGWVAPLSGQTAGGGAAPGGAAAGAAAEAQTVFQMLPQAVPGLTEYTVEVDGQVMRYRNGTASWAHFVWPGPGTPGVRVQGVDYSGRTVVFFSEAGRYGLEKMINAATRRKVEGNVFELRWTQGTASVAVHLRIVSNAAPAEPAAPTTPAGQGGAPAARPGALPALVAGAAEDAAPVTSGAPGAPTPPPSPKPGPQAALLPAIPRSPETVS</sequence>
<evidence type="ECO:0000259" key="6">
    <source>
        <dbReference type="Pfam" id="PF14331"/>
    </source>
</evidence>
<dbReference type="RefSeq" id="WP_109035212.1">
    <property type="nucleotide sequence ID" value="NZ_CP029210.1"/>
</dbReference>
<feature type="domain" description="Type VI secretion system component TssM1 N-terminal" evidence="6">
    <location>
        <begin position="187"/>
        <end position="441"/>
    </location>
</feature>
<dbReference type="Proteomes" id="UP000244892">
    <property type="component" value="Chromosome"/>
</dbReference>
<feature type="domain" description="Type VI secretion system IcmF C-terminal" evidence="4">
    <location>
        <begin position="1118"/>
        <end position="1220"/>
    </location>
</feature>
<protein>
    <submittedName>
        <fullName evidence="8">Type VI secretion system membrane subunit TssM</fullName>
    </submittedName>
</protein>
<dbReference type="NCBIfam" id="TIGR03348">
    <property type="entry name" value="VI_IcmF"/>
    <property type="match status" value="1"/>
</dbReference>
<feature type="region of interest" description="Disordered" evidence="2">
    <location>
        <begin position="1226"/>
        <end position="1296"/>
    </location>
</feature>
<dbReference type="InterPro" id="IPR025743">
    <property type="entry name" value="TssM1_N"/>
</dbReference>
<reference evidence="8 9" key="1">
    <citation type="submission" date="2018-05" db="EMBL/GenBank/DDBJ databases">
        <title>complete genome sequence of Aquabacterium olei NBRC 110486.</title>
        <authorList>
            <person name="Tang B."/>
            <person name="Chang J."/>
            <person name="Zhang L."/>
            <person name="Yang H."/>
        </authorList>
    </citation>
    <scope>NUCLEOTIDE SEQUENCE [LARGE SCALE GENOMIC DNA]</scope>
    <source>
        <strain evidence="8 9">NBRC 110486</strain>
    </source>
</reference>
<name>A0A2U8FQU2_9BURK</name>
<dbReference type="InterPro" id="IPR027417">
    <property type="entry name" value="P-loop_NTPase"/>
</dbReference>
<dbReference type="Pfam" id="PF06744">
    <property type="entry name" value="IcmF_C"/>
    <property type="match status" value="1"/>
</dbReference>
<organism evidence="8 9">
    <name type="scientific">Aquabacterium olei</name>
    <dbReference type="NCBI Taxonomy" id="1296669"/>
    <lineage>
        <taxon>Bacteria</taxon>
        <taxon>Pseudomonadati</taxon>
        <taxon>Pseudomonadota</taxon>
        <taxon>Betaproteobacteria</taxon>
        <taxon>Burkholderiales</taxon>
        <taxon>Aquabacterium</taxon>
    </lineage>
</organism>
<feature type="coiled-coil region" evidence="1">
    <location>
        <begin position="476"/>
        <end position="503"/>
    </location>
</feature>
<evidence type="ECO:0000259" key="5">
    <source>
        <dbReference type="Pfam" id="PF06761"/>
    </source>
</evidence>
<feature type="transmembrane region" description="Helical" evidence="3">
    <location>
        <begin position="12"/>
        <end position="30"/>
    </location>
</feature>
<feature type="domain" description="Type VI secretion system component TssM1 helical" evidence="7">
    <location>
        <begin position="996"/>
        <end position="1085"/>
    </location>
</feature>
<dbReference type="Pfam" id="PF14331">
    <property type="entry name" value="IcmF-related_N"/>
    <property type="match status" value="1"/>
</dbReference>
<accession>A0A2U8FQU2</accession>
<dbReference type="PANTHER" id="PTHR36153:SF1">
    <property type="entry name" value="TYPE VI SECRETION SYSTEM COMPONENT TSSM1"/>
    <property type="match status" value="1"/>
</dbReference>
<dbReference type="Pfam" id="PF06761">
    <property type="entry name" value="IcmF-related"/>
    <property type="match status" value="1"/>
</dbReference>
<feature type="compositionally biased region" description="Pro residues" evidence="2">
    <location>
        <begin position="1269"/>
        <end position="1279"/>
    </location>
</feature>
<evidence type="ECO:0000259" key="7">
    <source>
        <dbReference type="Pfam" id="PF21070"/>
    </source>
</evidence>
<evidence type="ECO:0000259" key="4">
    <source>
        <dbReference type="Pfam" id="PF06744"/>
    </source>
</evidence>
<dbReference type="Pfam" id="PF21070">
    <property type="entry name" value="IcmF_helical"/>
    <property type="match status" value="1"/>
</dbReference>
<feature type="compositionally biased region" description="Low complexity" evidence="2">
    <location>
        <begin position="1226"/>
        <end position="1268"/>
    </location>
</feature>
<evidence type="ECO:0000256" key="3">
    <source>
        <dbReference type="SAM" id="Phobius"/>
    </source>
</evidence>
<dbReference type="InterPro" id="IPR009612">
    <property type="entry name" value="IcmF-rel"/>
</dbReference>